<accession>A0A7R9BER0</accession>
<sequence length="176" mass="19448">MDLRSVSSPVDRCMYCLQYKTGRISRCNLPSLNRRKVAIARLKQPANMGSTSHEVRLFILVLCPSKAVSENSGNIRPDMECTVGGIMLVRASSLVTRGSRRGGKNGAPGFISQPCGGFSMPWQETSIFGRPDSLLTVLREAKNIISSRDYPYMGEILMGSNMAHRIDDFQHVAFGF</sequence>
<reference evidence="1" key="1">
    <citation type="submission" date="2020-11" db="EMBL/GenBank/DDBJ databases">
        <authorList>
            <person name="Tran Van P."/>
        </authorList>
    </citation>
    <scope>NUCLEOTIDE SEQUENCE</scope>
</reference>
<dbReference type="AlphaFoldDB" id="A0A7R9BER0"/>
<evidence type="ECO:0000313" key="2">
    <source>
        <dbReference type="Proteomes" id="UP000678499"/>
    </source>
</evidence>
<organism evidence="1">
    <name type="scientific">Notodromas monacha</name>
    <dbReference type="NCBI Taxonomy" id="399045"/>
    <lineage>
        <taxon>Eukaryota</taxon>
        <taxon>Metazoa</taxon>
        <taxon>Ecdysozoa</taxon>
        <taxon>Arthropoda</taxon>
        <taxon>Crustacea</taxon>
        <taxon>Oligostraca</taxon>
        <taxon>Ostracoda</taxon>
        <taxon>Podocopa</taxon>
        <taxon>Podocopida</taxon>
        <taxon>Cypridocopina</taxon>
        <taxon>Cypridoidea</taxon>
        <taxon>Cyprididae</taxon>
        <taxon>Notodromas</taxon>
    </lineage>
</organism>
<dbReference type="EMBL" id="CAJPEX010000051">
    <property type="protein sequence ID" value="CAG0912829.1"/>
    <property type="molecule type" value="Genomic_DNA"/>
</dbReference>
<keyword evidence="2" id="KW-1185">Reference proteome</keyword>
<protein>
    <submittedName>
        <fullName evidence="1">Uncharacterized protein</fullName>
    </submittedName>
</protein>
<evidence type="ECO:0000313" key="1">
    <source>
        <dbReference type="EMBL" id="CAD7272677.1"/>
    </source>
</evidence>
<gene>
    <name evidence="1" type="ORF">NMOB1V02_LOCUS599</name>
</gene>
<dbReference type="OrthoDB" id="1735926at2759"/>
<name>A0A7R9BER0_9CRUS</name>
<proteinExistence type="predicted"/>
<dbReference type="EMBL" id="OA882088">
    <property type="protein sequence ID" value="CAD7272677.1"/>
    <property type="molecule type" value="Genomic_DNA"/>
</dbReference>
<dbReference type="Proteomes" id="UP000678499">
    <property type="component" value="Unassembled WGS sequence"/>
</dbReference>